<evidence type="ECO:0000256" key="2">
    <source>
        <dbReference type="ARBA" id="ARBA00010617"/>
    </source>
</evidence>
<comment type="subcellular location">
    <subcellularLocation>
        <location evidence="1">Membrane</location>
        <topology evidence="1">Single-pass type II membrane protein</topology>
    </subcellularLocation>
</comment>
<keyword evidence="8" id="KW-0503">Monooxygenase</keyword>
<dbReference type="EMBL" id="JAYDYQ010001087">
    <property type="protein sequence ID" value="KAK4490952.1"/>
    <property type="molecule type" value="Genomic_DNA"/>
</dbReference>
<comment type="caution">
    <text evidence="9">The sequence shown here is derived from an EMBL/GenBank/DDBJ whole genome shotgun (WGS) entry which is preliminary data.</text>
</comment>
<evidence type="ECO:0000256" key="5">
    <source>
        <dbReference type="ARBA" id="ARBA00022968"/>
    </source>
</evidence>
<evidence type="ECO:0000256" key="6">
    <source>
        <dbReference type="ARBA" id="ARBA00023002"/>
    </source>
</evidence>
<dbReference type="InterPro" id="IPR036396">
    <property type="entry name" value="Cyt_P450_sf"/>
</dbReference>
<keyword evidence="5" id="KW-0735">Signal-anchor</keyword>
<keyword evidence="6" id="KW-0560">Oxidoreductase</keyword>
<evidence type="ECO:0000256" key="3">
    <source>
        <dbReference type="ARBA" id="ARBA00022617"/>
    </source>
</evidence>
<evidence type="ECO:0000256" key="7">
    <source>
        <dbReference type="ARBA" id="ARBA00023004"/>
    </source>
</evidence>
<keyword evidence="10" id="KW-1185">Reference proteome</keyword>
<dbReference type="PANTHER" id="PTHR47953">
    <property type="entry name" value="OS08G0105600 PROTEIN"/>
    <property type="match status" value="1"/>
</dbReference>
<keyword evidence="4" id="KW-0479">Metal-binding</keyword>
<reference evidence="9 10" key="1">
    <citation type="journal article" date="2023" name="bioRxiv">
        <title>Genome report: Whole genome sequence and annotation of Penstemon davidsonii.</title>
        <authorList>
            <person name="Ostevik K.L."/>
            <person name="Alabady M."/>
            <person name="Zhang M."/>
            <person name="Rausher M.D."/>
        </authorList>
    </citation>
    <scope>NUCLEOTIDE SEQUENCE [LARGE SCALE GENOMIC DNA]</scope>
    <source>
        <strain evidence="9">DNT005</strain>
        <tissue evidence="9">Whole leaf</tissue>
    </source>
</reference>
<evidence type="ECO:0000313" key="10">
    <source>
        <dbReference type="Proteomes" id="UP001291926"/>
    </source>
</evidence>
<keyword evidence="3" id="KW-0349">Heme</keyword>
<proteinExistence type="inferred from homology"/>
<dbReference type="Pfam" id="PF00067">
    <property type="entry name" value="p450"/>
    <property type="match status" value="1"/>
</dbReference>
<evidence type="ECO:0000256" key="1">
    <source>
        <dbReference type="ARBA" id="ARBA00004606"/>
    </source>
</evidence>
<dbReference type="Proteomes" id="UP001291926">
    <property type="component" value="Unassembled WGS sequence"/>
</dbReference>
<dbReference type="SUPFAM" id="SSF48264">
    <property type="entry name" value="Cytochrome P450"/>
    <property type="match status" value="1"/>
</dbReference>
<keyword evidence="5" id="KW-0812">Transmembrane</keyword>
<protein>
    <recommendedName>
        <fullName evidence="11">Premnaspirodiene oxygenase-like</fullName>
    </recommendedName>
</protein>
<name>A0ABR0DNZ6_9LAMI</name>
<gene>
    <name evidence="9" type="ORF">RD792_001673</name>
</gene>
<evidence type="ECO:0000256" key="4">
    <source>
        <dbReference type="ARBA" id="ARBA00022723"/>
    </source>
</evidence>
<organism evidence="9 10">
    <name type="scientific">Penstemon davidsonii</name>
    <dbReference type="NCBI Taxonomy" id="160366"/>
    <lineage>
        <taxon>Eukaryota</taxon>
        <taxon>Viridiplantae</taxon>
        <taxon>Streptophyta</taxon>
        <taxon>Embryophyta</taxon>
        <taxon>Tracheophyta</taxon>
        <taxon>Spermatophyta</taxon>
        <taxon>Magnoliopsida</taxon>
        <taxon>eudicotyledons</taxon>
        <taxon>Gunneridae</taxon>
        <taxon>Pentapetalae</taxon>
        <taxon>asterids</taxon>
        <taxon>lamiids</taxon>
        <taxon>Lamiales</taxon>
        <taxon>Plantaginaceae</taxon>
        <taxon>Cheloneae</taxon>
        <taxon>Penstemon</taxon>
    </lineage>
</organism>
<comment type="similarity">
    <text evidence="2">Belongs to the cytochrome P450 family.</text>
</comment>
<keyword evidence="7" id="KW-0408">Iron</keyword>
<dbReference type="InterPro" id="IPR052306">
    <property type="entry name" value="CYP450_71D"/>
</dbReference>
<accession>A0ABR0DNZ6</accession>
<dbReference type="Gene3D" id="1.10.630.10">
    <property type="entry name" value="Cytochrome P450"/>
    <property type="match status" value="1"/>
</dbReference>
<evidence type="ECO:0000313" key="9">
    <source>
        <dbReference type="EMBL" id="KAK4490952.1"/>
    </source>
</evidence>
<evidence type="ECO:0008006" key="11">
    <source>
        <dbReference type="Google" id="ProtNLM"/>
    </source>
</evidence>
<sequence>MHLQLGRISSVVISSRQAAKEVLKVQDPACADKPDVIGGKIMFYDSTDIAFSPYNDYWRQMLKICIFELLSAKNVRSFASIRQDEASRLTKSIQSSSGEAINLTEKVFAFTSSVTCRNSIRGRNQGPGEIDCYFEEGGDPFGGI</sequence>
<dbReference type="InterPro" id="IPR001128">
    <property type="entry name" value="Cyt_P450"/>
</dbReference>
<dbReference type="PANTHER" id="PTHR47953:SF16">
    <property type="entry name" value="CYTOCHROME P450 71D8"/>
    <property type="match status" value="1"/>
</dbReference>
<evidence type="ECO:0000256" key="8">
    <source>
        <dbReference type="ARBA" id="ARBA00023033"/>
    </source>
</evidence>